<comment type="subcellular location">
    <subcellularLocation>
        <location evidence="1 3">Membrane</location>
        <topology evidence="1 3">Multi-pass membrane protein</topology>
    </subcellularLocation>
</comment>
<evidence type="ECO:0000313" key="5">
    <source>
        <dbReference type="Ensembl" id="ENSMALP00000032183.1"/>
    </source>
</evidence>
<keyword evidence="4" id="KW-1133">Transmembrane helix</keyword>
<dbReference type="Gene3D" id="1.20.1250.20">
    <property type="entry name" value="MFS general substrate transporter like domains"/>
    <property type="match status" value="1"/>
</dbReference>
<feature type="transmembrane region" description="Helical" evidence="4">
    <location>
        <begin position="141"/>
        <end position="160"/>
    </location>
</feature>
<evidence type="ECO:0000313" key="6">
    <source>
        <dbReference type="Proteomes" id="UP000261600"/>
    </source>
</evidence>
<evidence type="ECO:0000256" key="3">
    <source>
        <dbReference type="PIRNR" id="PIRNR028739"/>
    </source>
</evidence>
<dbReference type="GO" id="GO:0090482">
    <property type="term" value="F:vitamin transmembrane transporter activity"/>
    <property type="evidence" value="ECO:0007669"/>
    <property type="project" value="InterPro"/>
</dbReference>
<dbReference type="InterPro" id="IPR036259">
    <property type="entry name" value="MFS_trans_sf"/>
</dbReference>
<dbReference type="PANTHER" id="PTHR10686">
    <property type="entry name" value="FOLATE TRANSPORTER"/>
    <property type="match status" value="1"/>
</dbReference>
<feature type="transmembrane region" description="Helical" evidence="4">
    <location>
        <begin position="378"/>
        <end position="401"/>
    </location>
</feature>
<proteinExistence type="inferred from homology"/>
<evidence type="ECO:0000256" key="4">
    <source>
        <dbReference type="SAM" id="Phobius"/>
    </source>
</evidence>
<name>A0A3Q3KQM0_MONAL</name>
<keyword evidence="3 4" id="KW-0472">Membrane</keyword>
<feature type="transmembrane region" description="Helical" evidence="4">
    <location>
        <begin position="7"/>
        <end position="24"/>
    </location>
</feature>
<organism evidence="5 6">
    <name type="scientific">Monopterus albus</name>
    <name type="common">Swamp eel</name>
    <dbReference type="NCBI Taxonomy" id="43700"/>
    <lineage>
        <taxon>Eukaryota</taxon>
        <taxon>Metazoa</taxon>
        <taxon>Chordata</taxon>
        <taxon>Craniata</taxon>
        <taxon>Vertebrata</taxon>
        <taxon>Euteleostomi</taxon>
        <taxon>Actinopterygii</taxon>
        <taxon>Neopterygii</taxon>
        <taxon>Teleostei</taxon>
        <taxon>Neoteleostei</taxon>
        <taxon>Acanthomorphata</taxon>
        <taxon>Anabantaria</taxon>
        <taxon>Synbranchiformes</taxon>
        <taxon>Synbranchidae</taxon>
        <taxon>Monopterus</taxon>
    </lineage>
</organism>
<keyword evidence="3" id="KW-0813">Transport</keyword>
<keyword evidence="6" id="KW-1185">Reference proteome</keyword>
<dbReference type="GO" id="GO:0005886">
    <property type="term" value="C:plasma membrane"/>
    <property type="evidence" value="ECO:0007669"/>
    <property type="project" value="UniProtKB-UniRule"/>
</dbReference>
<feature type="transmembrane region" description="Helical" evidence="4">
    <location>
        <begin position="57"/>
        <end position="76"/>
    </location>
</feature>
<dbReference type="PIRSF" id="PIRSF028739">
    <property type="entry name" value="Folate_carrier"/>
    <property type="match status" value="1"/>
</dbReference>
<dbReference type="Pfam" id="PF01770">
    <property type="entry name" value="Folate_carrier"/>
    <property type="match status" value="1"/>
</dbReference>
<feature type="transmembrane region" description="Helical" evidence="4">
    <location>
        <begin position="343"/>
        <end position="366"/>
    </location>
</feature>
<evidence type="ECO:0000256" key="1">
    <source>
        <dbReference type="ARBA" id="ARBA00004141"/>
    </source>
</evidence>
<dbReference type="PANTHER" id="PTHR10686:SF37">
    <property type="entry name" value="THIAMINE TRANSPORTER 2"/>
    <property type="match status" value="1"/>
</dbReference>
<feature type="transmembrane region" description="Helical" evidence="4">
    <location>
        <begin position="317"/>
        <end position="337"/>
    </location>
</feature>
<feature type="transmembrane region" description="Helical" evidence="4">
    <location>
        <begin position="413"/>
        <end position="433"/>
    </location>
</feature>
<accession>A0A3Q3KQM0</accession>
<keyword evidence="4" id="KW-0812">Transmembrane</keyword>
<feature type="transmembrane region" description="Helical" evidence="4">
    <location>
        <begin position="83"/>
        <end position="102"/>
    </location>
</feature>
<sequence length="460" mass="50927">IARYTPCCAGWVGPTVLLCVYGFFSMMRPIEPFLTEFFTGPYKNLTATQVTTQVYPVLTYFSLVFLIPVLLVTDLLRYKPVIVLQGLSYVTAFLLVLLGSGIRAAQVALFSYSIAMAADVAYFTYIYSVVQPSYYQRVTSYVRGANLLGYAVGALLAQILQSLGGVSLYCLAFVTLISVSIALITSLLLPMPKTSLFIKENYSVQQRNADEDADKSESQYYIWVWSVTAARHIGRMFTRLVLDCKQCYSSVAVLFFCIWAATGRCGFYQVASYVQLLWLYIQPHNFTAYNGGVDGIGTLSGAAATVAVGHMSLEWSVWGELLLGVLTFLIAGAVFLMDLTDNIWISYTCYILSKTIYMQLATICSFQIAKTLSRKRYALVFGINIFMGMVLQSVLTAIVINTKSLQLTITSQFVIYASFFVAVSLLLTVRGVYTVLHMKRAAAGNQAERATNLPEGSHDL</sequence>
<feature type="transmembrane region" description="Helical" evidence="4">
    <location>
        <begin position="166"/>
        <end position="189"/>
    </location>
</feature>
<dbReference type="Ensembl" id="ENSMALT00000032740.1">
    <property type="protein sequence ID" value="ENSMALP00000032183.1"/>
    <property type="gene ID" value="ENSMALG00000022173.1"/>
</dbReference>
<reference evidence="5" key="1">
    <citation type="submission" date="2025-08" db="UniProtKB">
        <authorList>
            <consortium name="Ensembl"/>
        </authorList>
    </citation>
    <scope>IDENTIFICATION</scope>
</reference>
<dbReference type="Proteomes" id="UP000261600">
    <property type="component" value="Unplaced"/>
</dbReference>
<dbReference type="SUPFAM" id="SSF103473">
    <property type="entry name" value="MFS general substrate transporter"/>
    <property type="match status" value="1"/>
</dbReference>
<reference evidence="5" key="2">
    <citation type="submission" date="2025-09" db="UniProtKB">
        <authorList>
            <consortium name="Ensembl"/>
        </authorList>
    </citation>
    <scope>IDENTIFICATION</scope>
</reference>
<dbReference type="AlphaFoldDB" id="A0A3Q3KQM0"/>
<protein>
    <recommendedName>
        <fullName evidence="7">Solute carrier family 19 member 3a</fullName>
    </recommendedName>
</protein>
<comment type="similarity">
    <text evidence="2 3">Belongs to the reduced folate carrier (RFC) transporter (TC 2.A.48) family.</text>
</comment>
<dbReference type="InterPro" id="IPR002666">
    <property type="entry name" value="Folate_carrier"/>
</dbReference>
<evidence type="ECO:0000256" key="2">
    <source>
        <dbReference type="ARBA" id="ARBA00005773"/>
    </source>
</evidence>
<feature type="transmembrane region" description="Helical" evidence="4">
    <location>
        <begin position="108"/>
        <end position="129"/>
    </location>
</feature>
<evidence type="ECO:0008006" key="7">
    <source>
        <dbReference type="Google" id="ProtNLM"/>
    </source>
</evidence>
<dbReference type="NCBIfam" id="TIGR00806">
    <property type="entry name" value="rfc"/>
    <property type="match status" value="1"/>
</dbReference>